<reference evidence="3 4" key="1">
    <citation type="submission" date="2019-08" db="EMBL/GenBank/DDBJ databases">
        <authorList>
            <person name="Peeters C."/>
        </authorList>
    </citation>
    <scope>NUCLEOTIDE SEQUENCE [LARGE SCALE GENOMIC DNA]</scope>
    <source>
        <strain evidence="3 4">LMG 31108</strain>
    </source>
</reference>
<feature type="domain" description="VOC" evidence="2">
    <location>
        <begin position="6"/>
        <end position="132"/>
    </location>
</feature>
<dbReference type="OrthoDB" id="9812656at2"/>
<keyword evidence="3" id="KW-0456">Lyase</keyword>
<keyword evidence="4" id="KW-1185">Reference proteome</keyword>
<dbReference type="PROSITE" id="PS51819">
    <property type="entry name" value="VOC"/>
    <property type="match status" value="1"/>
</dbReference>
<name>A0A5E4WGI3_9BURK</name>
<protein>
    <submittedName>
        <fullName evidence="3">Lactoylglutathione lyase</fullName>
    </submittedName>
</protein>
<dbReference type="InterPro" id="IPR004360">
    <property type="entry name" value="Glyas_Fos-R_dOase_dom"/>
</dbReference>
<dbReference type="GO" id="GO:0046872">
    <property type="term" value="F:metal ion binding"/>
    <property type="evidence" value="ECO:0007669"/>
    <property type="project" value="UniProtKB-KW"/>
</dbReference>
<dbReference type="PANTHER" id="PTHR21366">
    <property type="entry name" value="GLYOXALASE FAMILY PROTEIN"/>
    <property type="match status" value="1"/>
</dbReference>
<dbReference type="Proteomes" id="UP000406256">
    <property type="component" value="Unassembled WGS sequence"/>
</dbReference>
<dbReference type="AlphaFoldDB" id="A0A5E4WGI3"/>
<dbReference type="SUPFAM" id="SSF54593">
    <property type="entry name" value="Glyoxalase/Bleomycin resistance protein/Dihydroxybiphenyl dioxygenase"/>
    <property type="match status" value="1"/>
</dbReference>
<sequence length="139" mass="15756">MFAISSFDHVGVRVTDIERAQSFYEKLGFKVDPTEESPNAKARGLVNADGVRIHLIYNGKTREGGNVLMDVPEKWPGYTHAAYIVKNLDALVDWFHKEGIRITEGPVVYGEGRRKVCFVRDPDMNVLEFNEILEHESSC</sequence>
<dbReference type="InterPro" id="IPR037523">
    <property type="entry name" value="VOC_core"/>
</dbReference>
<proteinExistence type="predicted"/>
<dbReference type="PANTHER" id="PTHR21366:SF22">
    <property type="entry name" value="VOC DOMAIN-CONTAINING PROTEIN"/>
    <property type="match status" value="1"/>
</dbReference>
<accession>A0A5E4WGI3</accession>
<dbReference type="EMBL" id="CABPSB010000011">
    <property type="protein sequence ID" value="VVE22919.1"/>
    <property type="molecule type" value="Genomic_DNA"/>
</dbReference>
<dbReference type="Pfam" id="PF00903">
    <property type="entry name" value="Glyoxalase"/>
    <property type="match status" value="1"/>
</dbReference>
<dbReference type="PROSITE" id="PS00934">
    <property type="entry name" value="GLYOXALASE_I_1"/>
    <property type="match status" value="1"/>
</dbReference>
<dbReference type="GO" id="GO:0004462">
    <property type="term" value="F:lactoylglutathione lyase activity"/>
    <property type="evidence" value="ECO:0007669"/>
    <property type="project" value="InterPro"/>
</dbReference>
<evidence type="ECO:0000259" key="2">
    <source>
        <dbReference type="PROSITE" id="PS51819"/>
    </source>
</evidence>
<dbReference type="InterPro" id="IPR050383">
    <property type="entry name" value="GlyoxalaseI/FosfomycinResist"/>
</dbReference>
<keyword evidence="1" id="KW-0479">Metal-binding</keyword>
<evidence type="ECO:0000313" key="3">
    <source>
        <dbReference type="EMBL" id="VVE22919.1"/>
    </source>
</evidence>
<dbReference type="RefSeq" id="WP_150669818.1">
    <property type="nucleotide sequence ID" value="NZ_CABPSB010000011.1"/>
</dbReference>
<dbReference type="InterPro" id="IPR029068">
    <property type="entry name" value="Glyas_Bleomycin-R_OHBP_Dase"/>
</dbReference>
<dbReference type="InterPro" id="IPR018146">
    <property type="entry name" value="Glyoxalase_1_CS"/>
</dbReference>
<dbReference type="Gene3D" id="3.10.180.10">
    <property type="entry name" value="2,3-Dihydroxybiphenyl 1,2-Dioxygenase, domain 1"/>
    <property type="match status" value="1"/>
</dbReference>
<evidence type="ECO:0000313" key="4">
    <source>
        <dbReference type="Proteomes" id="UP000406256"/>
    </source>
</evidence>
<evidence type="ECO:0000256" key="1">
    <source>
        <dbReference type="ARBA" id="ARBA00022723"/>
    </source>
</evidence>
<gene>
    <name evidence="3" type="ORF">PAN31108_03226</name>
</gene>
<organism evidence="3 4">
    <name type="scientific">Pandoraea anhela</name>
    <dbReference type="NCBI Taxonomy" id="2508295"/>
    <lineage>
        <taxon>Bacteria</taxon>
        <taxon>Pseudomonadati</taxon>
        <taxon>Pseudomonadota</taxon>
        <taxon>Betaproteobacteria</taxon>
        <taxon>Burkholderiales</taxon>
        <taxon>Burkholderiaceae</taxon>
        <taxon>Pandoraea</taxon>
    </lineage>
</organism>